<dbReference type="Proteomes" id="UP000800040">
    <property type="component" value="Unassembled WGS sequence"/>
</dbReference>
<evidence type="ECO:0000313" key="3">
    <source>
        <dbReference type="Proteomes" id="UP000800040"/>
    </source>
</evidence>
<name>A0A6A5KMJ8_9PLEO</name>
<protein>
    <submittedName>
        <fullName evidence="2">Uncharacterized protein</fullName>
    </submittedName>
</protein>
<feature type="region of interest" description="Disordered" evidence="1">
    <location>
        <begin position="21"/>
        <end position="51"/>
    </location>
</feature>
<evidence type="ECO:0000256" key="1">
    <source>
        <dbReference type="SAM" id="MobiDB-lite"/>
    </source>
</evidence>
<keyword evidence="3" id="KW-1185">Reference proteome</keyword>
<evidence type="ECO:0000313" key="2">
    <source>
        <dbReference type="EMBL" id="KAF1836771.1"/>
    </source>
</evidence>
<organism evidence="2 3">
    <name type="scientific">Decorospora gaudefroyi</name>
    <dbReference type="NCBI Taxonomy" id="184978"/>
    <lineage>
        <taxon>Eukaryota</taxon>
        <taxon>Fungi</taxon>
        <taxon>Dikarya</taxon>
        <taxon>Ascomycota</taxon>
        <taxon>Pezizomycotina</taxon>
        <taxon>Dothideomycetes</taxon>
        <taxon>Pleosporomycetidae</taxon>
        <taxon>Pleosporales</taxon>
        <taxon>Pleosporineae</taxon>
        <taxon>Pleosporaceae</taxon>
        <taxon>Decorospora</taxon>
    </lineage>
</organism>
<dbReference type="AlphaFoldDB" id="A0A6A5KMJ8"/>
<accession>A0A6A5KMJ8</accession>
<sequence>MNAFCPMPVLPLLDTLQHYSHSATTLSSPPFASQQQQQQQQQPPPPHHHALAPHQVAGAVEEAAPGGAGADAGGRGCPEDCACPGALCATLQALEGKGGVWARLKRLLRRIRGKKIPEIRLGDFGNESVMSGGETVVEAVETAVEAAVEAVGEAGEWEGDYEAVLVDYAAAGPVDYAGALAALERCEAK</sequence>
<proteinExistence type="predicted"/>
<dbReference type="EMBL" id="ML975269">
    <property type="protein sequence ID" value="KAF1836771.1"/>
    <property type="molecule type" value="Genomic_DNA"/>
</dbReference>
<reference evidence="2" key="1">
    <citation type="submission" date="2020-01" db="EMBL/GenBank/DDBJ databases">
        <authorList>
            <consortium name="DOE Joint Genome Institute"/>
            <person name="Haridas S."/>
            <person name="Albert R."/>
            <person name="Binder M."/>
            <person name="Bloem J."/>
            <person name="Labutti K."/>
            <person name="Salamov A."/>
            <person name="Andreopoulos B."/>
            <person name="Baker S.E."/>
            <person name="Barry K."/>
            <person name="Bills G."/>
            <person name="Bluhm B.H."/>
            <person name="Cannon C."/>
            <person name="Castanera R."/>
            <person name="Culley D.E."/>
            <person name="Daum C."/>
            <person name="Ezra D."/>
            <person name="Gonzalez J.B."/>
            <person name="Henrissat B."/>
            <person name="Kuo A."/>
            <person name="Liang C."/>
            <person name="Lipzen A."/>
            <person name="Lutzoni F."/>
            <person name="Magnuson J."/>
            <person name="Mondo S."/>
            <person name="Nolan M."/>
            <person name="Ohm R."/>
            <person name="Pangilinan J."/>
            <person name="Park H.-J."/>
            <person name="Ramirez L."/>
            <person name="Alfaro M."/>
            <person name="Sun H."/>
            <person name="Tritt A."/>
            <person name="Yoshinaga Y."/>
            <person name="Zwiers L.-H."/>
            <person name="Turgeon B.G."/>
            <person name="Goodwin S.B."/>
            <person name="Spatafora J.W."/>
            <person name="Crous P.W."/>
            <person name="Grigoriev I.V."/>
        </authorList>
    </citation>
    <scope>NUCLEOTIDE SEQUENCE</scope>
    <source>
        <strain evidence="2">P77</strain>
    </source>
</reference>
<feature type="compositionally biased region" description="Low complexity" evidence="1">
    <location>
        <begin position="27"/>
        <end position="41"/>
    </location>
</feature>
<gene>
    <name evidence="2" type="ORF">BDW02DRAFT_577683</name>
</gene>